<name>A0ABW9XDX0_9SPHN</name>
<dbReference type="RefSeq" id="WP_161718031.1">
    <property type="nucleotide sequence ID" value="NZ_JAAAPO010000003.1"/>
</dbReference>
<comment type="caution">
    <text evidence="2">The sequence shown here is derived from an EMBL/GenBank/DDBJ whole genome shotgun (WGS) entry which is preliminary data.</text>
</comment>
<dbReference type="InterPro" id="IPR003379">
    <property type="entry name" value="Carboxylase_cons_dom"/>
</dbReference>
<protein>
    <submittedName>
        <fullName evidence="2">Biotin carboxyl carrier protein</fullName>
    </submittedName>
</protein>
<sequence length="492" mass="53460">MAEITLTDVSMRDGNQSLWGATGLNTAQMLTIAGAVNRVGFRAIDFTSSTHMAVAVRYARNNPWERLRRMRAAMPDTVLQFITTGLRFIAWQQADPDFMAIVYRRLQANGIGKFIMLDPMHDADAVIEAARLVKREGNAEVMGALTFTLSAVHTDQFYADFARKLAASPDIDCFYIKDPGGLMSPERVRTLAPAVKAAIGAKRLEIHAHTTIGQGGLASLAAADLGIVDCVHVGIGPLGEGSSLPEASRMVANLEAAGHSVVADKKALKQVSDYWWALARAEGLPAGTPQAFDASFLKHQIAGGVMTTTRRQLEELGLAHRFDEVVLETERVRAELGHPIMVTPFPQMVMSQALYNVIGKRRYQQVSDEVLRYVMGKFGRPTSPLDPAVEAAILDRPRAREIAAEPTFPTLKDLRKKWGENLPEEEFLLRAVMPGEQVDAMIAAGPSGSHYNPAAAPLFKLLRELAARPAARDIAIDCGGVRIALHGGAHVA</sequence>
<dbReference type="PANTHER" id="PTHR43778:SF2">
    <property type="entry name" value="PYRUVATE CARBOXYLASE, MITOCHONDRIAL"/>
    <property type="match status" value="1"/>
</dbReference>
<dbReference type="InterPro" id="IPR000891">
    <property type="entry name" value="PYR_CT"/>
</dbReference>
<feature type="domain" description="Pyruvate carboxyltransferase" evidence="1">
    <location>
        <begin position="4"/>
        <end position="269"/>
    </location>
</feature>
<accession>A0ABW9XDX0</accession>
<dbReference type="Gene3D" id="3.20.20.70">
    <property type="entry name" value="Aldolase class I"/>
    <property type="match status" value="1"/>
</dbReference>
<gene>
    <name evidence="2" type="ORF">GTZ99_09025</name>
</gene>
<proteinExistence type="predicted"/>
<dbReference type="EMBL" id="JAAAPO010000003">
    <property type="protein sequence ID" value="NBC36698.1"/>
    <property type="molecule type" value="Genomic_DNA"/>
</dbReference>
<reference evidence="3" key="1">
    <citation type="submission" date="2020-01" db="EMBL/GenBank/DDBJ databases">
        <title>Sphingomonas sp. strain CSW-10.</title>
        <authorList>
            <person name="Chen W.-M."/>
        </authorList>
    </citation>
    <scope>NUCLEOTIDE SEQUENCE [LARGE SCALE GENOMIC DNA]</scope>
    <source>
        <strain evidence="3">FSY-8</strain>
    </source>
</reference>
<evidence type="ECO:0000313" key="2">
    <source>
        <dbReference type="EMBL" id="NBC36698.1"/>
    </source>
</evidence>
<keyword evidence="3" id="KW-1185">Reference proteome</keyword>
<dbReference type="PROSITE" id="PS50991">
    <property type="entry name" value="PYR_CT"/>
    <property type="match status" value="1"/>
</dbReference>
<dbReference type="InterPro" id="IPR055268">
    <property type="entry name" value="PCB-like"/>
</dbReference>
<dbReference type="PANTHER" id="PTHR43778">
    <property type="entry name" value="PYRUVATE CARBOXYLASE"/>
    <property type="match status" value="1"/>
</dbReference>
<dbReference type="Proteomes" id="UP000753724">
    <property type="component" value="Unassembled WGS sequence"/>
</dbReference>
<dbReference type="SUPFAM" id="SSF89000">
    <property type="entry name" value="post-HMGL domain-like"/>
    <property type="match status" value="1"/>
</dbReference>
<organism evidence="2 3">
    <name type="scientific">Novosphingobium ovatum</name>
    <dbReference type="NCBI Taxonomy" id="1908523"/>
    <lineage>
        <taxon>Bacteria</taxon>
        <taxon>Pseudomonadati</taxon>
        <taxon>Pseudomonadota</taxon>
        <taxon>Alphaproteobacteria</taxon>
        <taxon>Sphingomonadales</taxon>
        <taxon>Sphingomonadaceae</taxon>
        <taxon>Novosphingobium</taxon>
    </lineage>
</organism>
<evidence type="ECO:0000313" key="3">
    <source>
        <dbReference type="Proteomes" id="UP000753724"/>
    </source>
</evidence>
<dbReference type="SUPFAM" id="SSF51569">
    <property type="entry name" value="Aldolase"/>
    <property type="match status" value="1"/>
</dbReference>
<dbReference type="Pfam" id="PF02436">
    <property type="entry name" value="PYC_OADA"/>
    <property type="match status" value="1"/>
</dbReference>
<dbReference type="Pfam" id="PF00682">
    <property type="entry name" value="HMGL-like"/>
    <property type="match status" value="1"/>
</dbReference>
<dbReference type="InterPro" id="IPR013785">
    <property type="entry name" value="Aldolase_TIM"/>
</dbReference>
<evidence type="ECO:0000259" key="1">
    <source>
        <dbReference type="PROSITE" id="PS50991"/>
    </source>
</evidence>